<accession>A0A0F5IDI0</accession>
<dbReference type="RefSeq" id="WP_046128742.1">
    <property type="nucleotide sequence ID" value="NZ_JWIR02000003.1"/>
</dbReference>
<dbReference type="Pfam" id="PF01551">
    <property type="entry name" value="Peptidase_M23"/>
    <property type="match status" value="1"/>
</dbReference>
<keyword evidence="1" id="KW-1133">Transmembrane helix</keyword>
<evidence type="ECO:0000256" key="1">
    <source>
        <dbReference type="SAM" id="Phobius"/>
    </source>
</evidence>
<keyword evidence="4" id="KW-1185">Reference proteome</keyword>
<dbReference type="SUPFAM" id="SSF51261">
    <property type="entry name" value="Duplicated hybrid motif"/>
    <property type="match status" value="1"/>
</dbReference>
<keyword evidence="1" id="KW-0472">Membrane</keyword>
<dbReference type="InterPro" id="IPR050570">
    <property type="entry name" value="Cell_wall_metabolism_enzyme"/>
</dbReference>
<dbReference type="InterPro" id="IPR016047">
    <property type="entry name" value="M23ase_b-sheet_dom"/>
</dbReference>
<evidence type="ECO:0000259" key="2">
    <source>
        <dbReference type="Pfam" id="PF01551"/>
    </source>
</evidence>
<dbReference type="Gene3D" id="2.70.70.10">
    <property type="entry name" value="Glucose Permease (Domain IIA)"/>
    <property type="match status" value="1"/>
</dbReference>
<gene>
    <name evidence="3" type="ORF">QY95_01655</name>
</gene>
<dbReference type="OrthoDB" id="2986589at2"/>
<feature type="domain" description="M23ase beta-sheet core" evidence="2">
    <location>
        <begin position="120"/>
        <end position="212"/>
    </location>
</feature>
<name>A0A0F5IDI0_BACTR</name>
<dbReference type="EMBL" id="JWIR02000003">
    <property type="protein sequence ID" value="KKB43410.1"/>
    <property type="molecule type" value="Genomic_DNA"/>
</dbReference>
<proteinExistence type="predicted"/>
<dbReference type="InterPro" id="IPR011055">
    <property type="entry name" value="Dup_hybrid_motif"/>
</dbReference>
<sequence>MKEEKELSPLIEEKKELHPLFNWNRFLFKCLASISLVLIIAIIFKQPSPALEEGERWVRETMEREFPFAKAAEWYENALGAPLPFTAENWSPADEQAQDMPQVALPASGHILEDFQTNGRGILVEIGAGEKVRAVKDGTVIFNGEKEGIGKTVVVQHADNSESWYGHLASVSVLPYTKVKAGDTLAEAKMVDQSEEGQFYLAIKQDGVFIDPNQVIPFD</sequence>
<dbReference type="GO" id="GO:0004222">
    <property type="term" value="F:metalloendopeptidase activity"/>
    <property type="evidence" value="ECO:0007669"/>
    <property type="project" value="TreeGrafter"/>
</dbReference>
<feature type="transmembrane region" description="Helical" evidence="1">
    <location>
        <begin position="26"/>
        <end position="44"/>
    </location>
</feature>
<dbReference type="PANTHER" id="PTHR21666">
    <property type="entry name" value="PEPTIDASE-RELATED"/>
    <property type="match status" value="1"/>
</dbReference>
<dbReference type="Proteomes" id="UP000031563">
    <property type="component" value="Unassembled WGS sequence"/>
</dbReference>
<organism evidence="3 4">
    <name type="scientific">Bacillus thermotolerans</name>
    <name type="common">Quasibacillus thermotolerans</name>
    <dbReference type="NCBI Taxonomy" id="1221996"/>
    <lineage>
        <taxon>Bacteria</taxon>
        <taxon>Bacillati</taxon>
        <taxon>Bacillota</taxon>
        <taxon>Bacilli</taxon>
        <taxon>Bacillales</taxon>
        <taxon>Bacillaceae</taxon>
        <taxon>Bacillus</taxon>
    </lineage>
</organism>
<evidence type="ECO:0000313" key="4">
    <source>
        <dbReference type="Proteomes" id="UP000031563"/>
    </source>
</evidence>
<accession>A0A0F5HPZ6</accession>
<reference evidence="3" key="1">
    <citation type="submission" date="2015-02" db="EMBL/GenBank/DDBJ databases">
        <title>Genome Assembly of Bacillaceae bacterium MTCC 8252.</title>
        <authorList>
            <person name="Verma A."/>
            <person name="Khatri I."/>
            <person name="Mual P."/>
            <person name="Subramanian S."/>
            <person name="Krishnamurthi S."/>
        </authorList>
    </citation>
    <scope>NUCLEOTIDE SEQUENCE [LARGE SCALE GENOMIC DNA]</scope>
    <source>
        <strain evidence="3">MTCC 8252</strain>
    </source>
</reference>
<dbReference type="PANTHER" id="PTHR21666:SF274">
    <property type="entry name" value="STAGE IV SPORULATION PROTEIN FA"/>
    <property type="match status" value="1"/>
</dbReference>
<evidence type="ECO:0000313" key="3">
    <source>
        <dbReference type="EMBL" id="KKB43410.1"/>
    </source>
</evidence>
<dbReference type="STRING" id="1221996.QY95_01655"/>
<comment type="caution">
    <text evidence="3">The sequence shown here is derived from an EMBL/GenBank/DDBJ whole genome shotgun (WGS) entry which is preliminary data.</text>
</comment>
<keyword evidence="1" id="KW-0812">Transmembrane</keyword>
<dbReference type="CDD" id="cd12797">
    <property type="entry name" value="M23_peptidase"/>
    <property type="match status" value="1"/>
</dbReference>
<protein>
    <submittedName>
        <fullName evidence="3">Stage IV sporulation protein FA (SpoIVFA)</fullName>
    </submittedName>
</protein>
<dbReference type="AlphaFoldDB" id="A0A0F5IDI0"/>